<keyword evidence="6 9" id="KW-0863">Zinc-finger</keyword>
<name>A0A2N9F6U1_FAGSY</name>
<proteinExistence type="predicted"/>
<feature type="region of interest" description="Disordered" evidence="10">
    <location>
        <begin position="163"/>
        <end position="182"/>
    </location>
</feature>
<dbReference type="SMART" id="SM00184">
    <property type="entry name" value="RING"/>
    <property type="match status" value="1"/>
</dbReference>
<evidence type="ECO:0000256" key="5">
    <source>
        <dbReference type="ARBA" id="ARBA00022723"/>
    </source>
</evidence>
<dbReference type="InterPro" id="IPR013083">
    <property type="entry name" value="Znf_RING/FYVE/PHD"/>
</dbReference>
<accession>A0A2N9F6U1</accession>
<evidence type="ECO:0000256" key="7">
    <source>
        <dbReference type="ARBA" id="ARBA00022786"/>
    </source>
</evidence>
<comment type="catalytic activity">
    <reaction evidence="1">
        <text>S-ubiquitinyl-[E2 ubiquitin-conjugating enzyme]-L-cysteine + [acceptor protein]-L-lysine = [E2 ubiquitin-conjugating enzyme]-L-cysteine + N(6)-ubiquitinyl-[acceptor protein]-L-lysine.</text>
        <dbReference type="EC" id="2.3.2.27"/>
    </reaction>
</comment>
<feature type="region of interest" description="Disordered" evidence="10">
    <location>
        <begin position="195"/>
        <end position="234"/>
    </location>
</feature>
<keyword evidence="8" id="KW-0862">Zinc</keyword>
<sequence>MNGLGSTSNSFPQNFSVDQGPDVNNLGFLQNNVVPTDASVPDSHTVMGHVGQSSSSLNTQHQINPHELLRRYRWLSSTSSLDGTGQRLQGRNSELNIAPFQDGANIIPNDDQVTNRLANLQGASSGALPWNIDLNAFHESSSSDINQDMGACLSLGLLNPDGLEADENPHASNSSVPHMIPSGLTGQVLEENAGRGGLSLDGRQLPCKRRAPEDAPGLLSLGESSSSAQGSQRNIRLRRAENIEDFVPLLRMFVVHCNIFKPSPWCDLTRSRPGVLSTPVYAVNGGDTLQQELNSRSIQRNALSGTHFISAPTRVPEGNMAEQYSQRLSVNHSTAASAGFESRRQGGSCPLNLGTSAAVREMELSVRGGNARPQIRLRSGLMTRPERQAGGHPENPFALQFNNAAQRRRRLVAEIRNALALARRGPTFRFEDVMVIDRSVLYAVPEEDDMHEDMRLDVDNMSYEELVDLEEDIGNVSTGPSEQAILANLRRRKYEPIALGSPVNNESCCICQEEYAQGDDLGKLDCGHDYHYACIKQWLVQKNSCPICKMTALSGIN</sequence>
<keyword evidence="4" id="KW-0808">Transferase</keyword>
<evidence type="ECO:0000256" key="8">
    <source>
        <dbReference type="ARBA" id="ARBA00022833"/>
    </source>
</evidence>
<evidence type="ECO:0000313" key="12">
    <source>
        <dbReference type="EMBL" id="SPC82740.1"/>
    </source>
</evidence>
<feature type="domain" description="RING-type" evidence="11">
    <location>
        <begin position="508"/>
        <end position="549"/>
    </location>
</feature>
<protein>
    <recommendedName>
        <fullName evidence="3">RING-type E3 ubiquitin transferase</fullName>
        <ecNumber evidence="3">2.3.2.27</ecNumber>
    </recommendedName>
</protein>
<evidence type="ECO:0000256" key="1">
    <source>
        <dbReference type="ARBA" id="ARBA00000900"/>
    </source>
</evidence>
<organism evidence="12">
    <name type="scientific">Fagus sylvatica</name>
    <name type="common">Beechnut</name>
    <dbReference type="NCBI Taxonomy" id="28930"/>
    <lineage>
        <taxon>Eukaryota</taxon>
        <taxon>Viridiplantae</taxon>
        <taxon>Streptophyta</taxon>
        <taxon>Embryophyta</taxon>
        <taxon>Tracheophyta</taxon>
        <taxon>Spermatophyta</taxon>
        <taxon>Magnoliopsida</taxon>
        <taxon>eudicotyledons</taxon>
        <taxon>Gunneridae</taxon>
        <taxon>Pentapetalae</taxon>
        <taxon>rosids</taxon>
        <taxon>fabids</taxon>
        <taxon>Fagales</taxon>
        <taxon>Fagaceae</taxon>
        <taxon>Fagus</taxon>
    </lineage>
</organism>
<evidence type="ECO:0000256" key="10">
    <source>
        <dbReference type="SAM" id="MobiDB-lite"/>
    </source>
</evidence>
<keyword evidence="7" id="KW-0833">Ubl conjugation pathway</keyword>
<evidence type="ECO:0000259" key="11">
    <source>
        <dbReference type="PROSITE" id="PS50089"/>
    </source>
</evidence>
<evidence type="ECO:0000256" key="2">
    <source>
        <dbReference type="ARBA" id="ARBA00004906"/>
    </source>
</evidence>
<dbReference type="PROSITE" id="PS50089">
    <property type="entry name" value="ZF_RING_2"/>
    <property type="match status" value="1"/>
</dbReference>
<dbReference type="EC" id="2.3.2.27" evidence="3"/>
<dbReference type="GO" id="GO:0010228">
    <property type="term" value="P:vegetative to reproductive phase transition of meristem"/>
    <property type="evidence" value="ECO:0007669"/>
    <property type="project" value="UniProtKB-ARBA"/>
</dbReference>
<keyword evidence="5" id="KW-0479">Metal-binding</keyword>
<dbReference type="SUPFAM" id="SSF57850">
    <property type="entry name" value="RING/U-box"/>
    <property type="match status" value="1"/>
</dbReference>
<evidence type="ECO:0000256" key="4">
    <source>
        <dbReference type="ARBA" id="ARBA00022679"/>
    </source>
</evidence>
<dbReference type="FunFam" id="3.30.40.10:FF:000309">
    <property type="entry name" value="E3 ubiquitin-protein ligase MBR2"/>
    <property type="match status" value="1"/>
</dbReference>
<dbReference type="InterPro" id="IPR045191">
    <property type="entry name" value="MBR1/2-like"/>
</dbReference>
<dbReference type="PANTHER" id="PTHR22937:SF199">
    <property type="entry name" value="RING-TYPE E3 UBIQUITIN TRANSFERASE"/>
    <property type="match status" value="1"/>
</dbReference>
<dbReference type="EMBL" id="OIVN01000596">
    <property type="protein sequence ID" value="SPC82740.1"/>
    <property type="molecule type" value="Genomic_DNA"/>
</dbReference>
<dbReference type="PANTHER" id="PTHR22937">
    <property type="entry name" value="E3 UBIQUITIN-PROTEIN LIGASE RNF165"/>
    <property type="match status" value="1"/>
</dbReference>
<evidence type="ECO:0000256" key="9">
    <source>
        <dbReference type="PROSITE-ProRule" id="PRU00175"/>
    </source>
</evidence>
<evidence type="ECO:0000256" key="3">
    <source>
        <dbReference type="ARBA" id="ARBA00012483"/>
    </source>
</evidence>
<dbReference type="GO" id="GO:0061630">
    <property type="term" value="F:ubiquitin protein ligase activity"/>
    <property type="evidence" value="ECO:0007669"/>
    <property type="project" value="UniProtKB-EC"/>
</dbReference>
<evidence type="ECO:0000256" key="6">
    <source>
        <dbReference type="ARBA" id="ARBA00022771"/>
    </source>
</evidence>
<gene>
    <name evidence="12" type="ORF">FSB_LOCUS10622</name>
</gene>
<dbReference type="AlphaFoldDB" id="A0A2N9F6U1"/>
<dbReference type="InterPro" id="IPR001841">
    <property type="entry name" value="Znf_RING"/>
</dbReference>
<comment type="pathway">
    <text evidence="2">Protein modification; protein ubiquitination.</text>
</comment>
<dbReference type="GO" id="GO:0008270">
    <property type="term" value="F:zinc ion binding"/>
    <property type="evidence" value="ECO:0007669"/>
    <property type="project" value="UniProtKB-KW"/>
</dbReference>
<dbReference type="GO" id="GO:0043161">
    <property type="term" value="P:proteasome-mediated ubiquitin-dependent protein catabolic process"/>
    <property type="evidence" value="ECO:0007669"/>
    <property type="project" value="UniProtKB-ARBA"/>
</dbReference>
<feature type="compositionally biased region" description="Low complexity" evidence="10">
    <location>
        <begin position="217"/>
        <end position="231"/>
    </location>
</feature>
<dbReference type="Pfam" id="PF13639">
    <property type="entry name" value="zf-RING_2"/>
    <property type="match status" value="1"/>
</dbReference>
<reference evidence="12" key="1">
    <citation type="submission" date="2018-02" db="EMBL/GenBank/DDBJ databases">
        <authorList>
            <person name="Cohen D.B."/>
            <person name="Kent A.D."/>
        </authorList>
    </citation>
    <scope>NUCLEOTIDE SEQUENCE</scope>
</reference>
<dbReference type="Gene3D" id="3.30.40.10">
    <property type="entry name" value="Zinc/RING finger domain, C3HC4 (zinc finger)"/>
    <property type="match status" value="1"/>
</dbReference>